<name>A0AAQ4E216_AMBAM</name>
<evidence type="ECO:0000256" key="1">
    <source>
        <dbReference type="SAM" id="MobiDB-lite"/>
    </source>
</evidence>
<sequence>MGRKDDASAGVRAQATFAPSCATGVIMYLKLKIGGHLLFKSKDICGCVKTCAHDDLLRSSPAHLSSRQSFSGQRARDKQPAEGGQSATGRHAPAAAHGTTRIGSSRPFIAVEEVAGRGGGRAA</sequence>
<feature type="compositionally biased region" description="Polar residues" evidence="1">
    <location>
        <begin position="62"/>
        <end position="72"/>
    </location>
</feature>
<reference evidence="2 3" key="1">
    <citation type="journal article" date="2023" name="Arcadia Sci">
        <title>De novo assembly of a long-read Amblyomma americanum tick genome.</title>
        <authorList>
            <person name="Chou S."/>
            <person name="Poskanzer K.E."/>
            <person name="Rollins M."/>
            <person name="Thuy-Boun P.S."/>
        </authorList>
    </citation>
    <scope>NUCLEOTIDE SEQUENCE [LARGE SCALE GENOMIC DNA]</scope>
    <source>
        <strain evidence="2">F_SG_1</strain>
        <tissue evidence="2">Salivary glands</tissue>
    </source>
</reference>
<comment type="caution">
    <text evidence="2">The sequence shown here is derived from an EMBL/GenBank/DDBJ whole genome shotgun (WGS) entry which is preliminary data.</text>
</comment>
<accession>A0AAQ4E216</accession>
<protein>
    <submittedName>
        <fullName evidence="2">Uncharacterized protein</fullName>
    </submittedName>
</protein>
<feature type="region of interest" description="Disordered" evidence="1">
    <location>
        <begin position="62"/>
        <end position="107"/>
    </location>
</feature>
<proteinExistence type="predicted"/>
<organism evidence="2 3">
    <name type="scientific">Amblyomma americanum</name>
    <name type="common">Lone star tick</name>
    <dbReference type="NCBI Taxonomy" id="6943"/>
    <lineage>
        <taxon>Eukaryota</taxon>
        <taxon>Metazoa</taxon>
        <taxon>Ecdysozoa</taxon>
        <taxon>Arthropoda</taxon>
        <taxon>Chelicerata</taxon>
        <taxon>Arachnida</taxon>
        <taxon>Acari</taxon>
        <taxon>Parasitiformes</taxon>
        <taxon>Ixodida</taxon>
        <taxon>Ixodoidea</taxon>
        <taxon>Ixodidae</taxon>
        <taxon>Amblyomminae</taxon>
        <taxon>Amblyomma</taxon>
    </lineage>
</organism>
<dbReference type="Proteomes" id="UP001321473">
    <property type="component" value="Unassembled WGS sequence"/>
</dbReference>
<keyword evidence="3" id="KW-1185">Reference proteome</keyword>
<dbReference type="EMBL" id="JARKHS020023491">
    <property type="protein sequence ID" value="KAK8768756.1"/>
    <property type="molecule type" value="Genomic_DNA"/>
</dbReference>
<evidence type="ECO:0000313" key="2">
    <source>
        <dbReference type="EMBL" id="KAK8768756.1"/>
    </source>
</evidence>
<gene>
    <name evidence="2" type="ORF">V5799_014777</name>
</gene>
<dbReference type="AlphaFoldDB" id="A0AAQ4E216"/>
<evidence type="ECO:0000313" key="3">
    <source>
        <dbReference type="Proteomes" id="UP001321473"/>
    </source>
</evidence>